<keyword evidence="6 8" id="KW-0472">Membrane</keyword>
<sequence length="116" mass="12429">MPSSVVPMINVVFLLLIFFMMTARIAPPPPFEMTLPASDSETPLEETATLYLGRDGVLWFRGAEGAQAWTMLGGHDPNEKLTLRGDAQASATALAGVLRRLAGMGITSVELALRPS</sequence>
<gene>
    <name evidence="9" type="ORF">ACFQFQ_14090</name>
</gene>
<evidence type="ECO:0000256" key="1">
    <source>
        <dbReference type="ARBA" id="ARBA00004162"/>
    </source>
</evidence>
<name>A0ABW2B5B7_9RHOB</name>
<dbReference type="Proteomes" id="UP001596353">
    <property type="component" value="Unassembled WGS sequence"/>
</dbReference>
<evidence type="ECO:0000256" key="3">
    <source>
        <dbReference type="ARBA" id="ARBA00022475"/>
    </source>
</evidence>
<dbReference type="PANTHER" id="PTHR30558">
    <property type="entry name" value="EXBD MEMBRANE COMPONENT OF PMF-DRIVEN MACROMOLECULE IMPORT SYSTEM"/>
    <property type="match status" value="1"/>
</dbReference>
<evidence type="ECO:0000313" key="10">
    <source>
        <dbReference type="Proteomes" id="UP001596353"/>
    </source>
</evidence>
<dbReference type="InterPro" id="IPR003400">
    <property type="entry name" value="ExbD"/>
</dbReference>
<evidence type="ECO:0000256" key="2">
    <source>
        <dbReference type="ARBA" id="ARBA00005811"/>
    </source>
</evidence>
<keyword evidence="3" id="KW-1003">Cell membrane</keyword>
<comment type="subcellular location">
    <subcellularLocation>
        <location evidence="1">Cell membrane</location>
        <topology evidence="1">Single-pass membrane protein</topology>
    </subcellularLocation>
    <subcellularLocation>
        <location evidence="7">Cell membrane</location>
        <topology evidence="7">Single-pass type II membrane protein</topology>
    </subcellularLocation>
</comment>
<organism evidence="9 10">
    <name type="scientific">Sulfitobacter porphyrae</name>
    <dbReference type="NCBI Taxonomy" id="1246864"/>
    <lineage>
        <taxon>Bacteria</taxon>
        <taxon>Pseudomonadati</taxon>
        <taxon>Pseudomonadota</taxon>
        <taxon>Alphaproteobacteria</taxon>
        <taxon>Rhodobacterales</taxon>
        <taxon>Roseobacteraceae</taxon>
        <taxon>Sulfitobacter</taxon>
    </lineage>
</organism>
<feature type="transmembrane region" description="Helical" evidence="8">
    <location>
        <begin position="6"/>
        <end position="26"/>
    </location>
</feature>
<evidence type="ECO:0000313" key="9">
    <source>
        <dbReference type="EMBL" id="MFC6760361.1"/>
    </source>
</evidence>
<keyword evidence="7" id="KW-0653">Protein transport</keyword>
<keyword evidence="5 8" id="KW-1133">Transmembrane helix</keyword>
<comment type="caution">
    <text evidence="9">The sequence shown here is derived from an EMBL/GenBank/DDBJ whole genome shotgun (WGS) entry which is preliminary data.</text>
</comment>
<proteinExistence type="inferred from homology"/>
<evidence type="ECO:0000256" key="4">
    <source>
        <dbReference type="ARBA" id="ARBA00022692"/>
    </source>
</evidence>
<evidence type="ECO:0000256" key="8">
    <source>
        <dbReference type="SAM" id="Phobius"/>
    </source>
</evidence>
<comment type="similarity">
    <text evidence="2 7">Belongs to the ExbD/TolR family.</text>
</comment>
<evidence type="ECO:0000256" key="6">
    <source>
        <dbReference type="ARBA" id="ARBA00023136"/>
    </source>
</evidence>
<dbReference type="PANTHER" id="PTHR30558:SF3">
    <property type="entry name" value="BIOPOLYMER TRANSPORT PROTEIN EXBD-RELATED"/>
    <property type="match status" value="1"/>
</dbReference>
<dbReference type="EMBL" id="JBHSWG010000001">
    <property type="protein sequence ID" value="MFC6760361.1"/>
    <property type="molecule type" value="Genomic_DNA"/>
</dbReference>
<protein>
    <submittedName>
        <fullName evidence="9">ExbD/TolR family protein</fullName>
    </submittedName>
</protein>
<evidence type="ECO:0000256" key="5">
    <source>
        <dbReference type="ARBA" id="ARBA00022989"/>
    </source>
</evidence>
<dbReference type="Pfam" id="PF02472">
    <property type="entry name" value="ExbD"/>
    <property type="match status" value="1"/>
</dbReference>
<reference evidence="10" key="1">
    <citation type="journal article" date="2019" name="Int. J. Syst. Evol. Microbiol.">
        <title>The Global Catalogue of Microorganisms (GCM) 10K type strain sequencing project: providing services to taxonomists for standard genome sequencing and annotation.</title>
        <authorList>
            <consortium name="The Broad Institute Genomics Platform"/>
            <consortium name="The Broad Institute Genome Sequencing Center for Infectious Disease"/>
            <person name="Wu L."/>
            <person name="Ma J."/>
        </authorList>
    </citation>
    <scope>NUCLEOTIDE SEQUENCE [LARGE SCALE GENOMIC DNA]</scope>
    <source>
        <strain evidence="10">CCUG 66188</strain>
    </source>
</reference>
<keyword evidence="4 7" id="KW-0812">Transmembrane</keyword>
<accession>A0ABW2B5B7</accession>
<keyword evidence="7" id="KW-0813">Transport</keyword>
<keyword evidence="10" id="KW-1185">Reference proteome</keyword>
<evidence type="ECO:0000256" key="7">
    <source>
        <dbReference type="RuleBase" id="RU003879"/>
    </source>
</evidence>